<comment type="caution">
    <text evidence="1">The sequence shown here is derived from an EMBL/GenBank/DDBJ whole genome shotgun (WGS) entry which is preliminary data.</text>
</comment>
<dbReference type="Gene3D" id="3.50.50.60">
    <property type="entry name" value="FAD/NAD(P)-binding domain"/>
    <property type="match status" value="1"/>
</dbReference>
<dbReference type="STRING" id="163359.A9R16_11255"/>
<dbReference type="SUPFAM" id="SSF51905">
    <property type="entry name" value="FAD/NAD(P)-binding domain"/>
    <property type="match status" value="1"/>
</dbReference>
<reference evidence="1 2" key="1">
    <citation type="submission" date="2018-02" db="EMBL/GenBank/DDBJ databases">
        <title>Insights into the biology of acidophilic members of the Acidiferrobacteraceae family derived from comparative genomic analyses.</title>
        <authorList>
            <person name="Issotta F."/>
            <person name="Thyssen C."/>
            <person name="Mena C."/>
            <person name="Moya A."/>
            <person name="Bellenberg S."/>
            <person name="Sproer C."/>
            <person name="Covarrubias P.C."/>
            <person name="Sand W."/>
            <person name="Quatrini R."/>
            <person name="Vera M."/>
        </authorList>
    </citation>
    <scope>NUCLEOTIDE SEQUENCE [LARGE SCALE GENOMIC DNA]</scope>
    <source>
        <strain evidence="2">m-1</strain>
    </source>
</reference>
<dbReference type="OrthoDB" id="9805351at2"/>
<sequence>MNVSKFTISVLVMGGGTVGPVAAVKAKEANPQLRVLLLGKVGVERRGAIVMGMNRLRKAVLPGHATRNGMSRGSRSPMTA</sequence>
<evidence type="ECO:0000313" key="1">
    <source>
        <dbReference type="EMBL" id="RCN58377.1"/>
    </source>
</evidence>
<accession>A0A1C2G255</accession>
<dbReference type="InterPro" id="IPR036188">
    <property type="entry name" value="FAD/NAD-bd_sf"/>
</dbReference>
<keyword evidence="2" id="KW-1185">Reference proteome</keyword>
<proteinExistence type="predicted"/>
<gene>
    <name evidence="1" type="ORF">C4900_00830</name>
</gene>
<dbReference type="EMBL" id="PSYR01000001">
    <property type="protein sequence ID" value="RCN58377.1"/>
    <property type="molecule type" value="Genomic_DNA"/>
</dbReference>
<dbReference type="Proteomes" id="UP000253250">
    <property type="component" value="Unassembled WGS sequence"/>
</dbReference>
<name>A0A1C2G255_9GAMM</name>
<protein>
    <submittedName>
        <fullName evidence="1">Uncharacterized protein</fullName>
    </submittedName>
</protein>
<evidence type="ECO:0000313" key="2">
    <source>
        <dbReference type="Proteomes" id="UP000253250"/>
    </source>
</evidence>
<dbReference type="AlphaFoldDB" id="A0A1C2G255"/>
<organism evidence="1 2">
    <name type="scientific">Acidiferrobacter thiooxydans</name>
    <dbReference type="NCBI Taxonomy" id="163359"/>
    <lineage>
        <taxon>Bacteria</taxon>
        <taxon>Pseudomonadati</taxon>
        <taxon>Pseudomonadota</taxon>
        <taxon>Gammaproteobacteria</taxon>
        <taxon>Acidiferrobacterales</taxon>
        <taxon>Acidiferrobacteraceae</taxon>
        <taxon>Acidiferrobacter</taxon>
    </lineage>
</organism>